<feature type="domain" description="Csp protease B prodomain" evidence="8">
    <location>
        <begin position="4"/>
        <end position="91"/>
    </location>
</feature>
<dbReference type="InterPro" id="IPR050131">
    <property type="entry name" value="Peptidase_S8_subtilisin-like"/>
</dbReference>
<organism evidence="9 10">
    <name type="scientific">Dorea formicigenerans</name>
    <dbReference type="NCBI Taxonomy" id="39486"/>
    <lineage>
        <taxon>Bacteria</taxon>
        <taxon>Bacillati</taxon>
        <taxon>Bacillota</taxon>
        <taxon>Clostridia</taxon>
        <taxon>Lachnospirales</taxon>
        <taxon>Lachnospiraceae</taxon>
        <taxon>Dorea</taxon>
    </lineage>
</organism>
<name>A0A3E4F4M1_9FIRM</name>
<dbReference type="PRINTS" id="PR00723">
    <property type="entry name" value="SUBTILISIN"/>
</dbReference>
<dbReference type="PIRSF" id="PIRSF037894">
    <property type="entry name" value="Subtilisin_rel_CspABC"/>
    <property type="match status" value="1"/>
</dbReference>
<proteinExistence type="inferred from homology"/>
<dbReference type="Gene3D" id="2.60.120.1290">
    <property type="match status" value="1"/>
</dbReference>
<accession>A0A3E4F4M1</accession>
<dbReference type="PROSITE" id="PS00138">
    <property type="entry name" value="SUBTILASE_SER"/>
    <property type="match status" value="1"/>
</dbReference>
<evidence type="ECO:0000259" key="7">
    <source>
        <dbReference type="Pfam" id="PF00082"/>
    </source>
</evidence>
<dbReference type="GO" id="GO:0006508">
    <property type="term" value="P:proteolysis"/>
    <property type="evidence" value="ECO:0007669"/>
    <property type="project" value="UniProtKB-KW"/>
</dbReference>
<evidence type="ECO:0000256" key="6">
    <source>
        <dbReference type="PROSITE-ProRule" id="PRU01240"/>
    </source>
</evidence>
<dbReference type="Gene3D" id="3.30.70.2980">
    <property type="match status" value="1"/>
</dbReference>
<dbReference type="InterPro" id="IPR017310">
    <property type="entry name" value="Pept_S8A_subtilisin_clostridia"/>
</dbReference>
<evidence type="ECO:0000259" key="8">
    <source>
        <dbReference type="Pfam" id="PF18425"/>
    </source>
</evidence>
<evidence type="ECO:0000313" key="10">
    <source>
        <dbReference type="Proteomes" id="UP000260664"/>
    </source>
</evidence>
<feature type="domain" description="Peptidase S8/S53" evidence="7">
    <location>
        <begin position="118"/>
        <end position="316"/>
    </location>
</feature>
<feature type="active site" description="Charge relay system" evidence="5 6">
    <location>
        <position position="529"/>
    </location>
</feature>
<dbReference type="InterPro" id="IPR015500">
    <property type="entry name" value="Peptidase_S8_subtilisin-rel"/>
</dbReference>
<dbReference type="RefSeq" id="WP_117495286.1">
    <property type="nucleotide sequence ID" value="NZ_QSOI01000010.1"/>
</dbReference>
<dbReference type="AlphaFoldDB" id="A0A3E4F4M1"/>
<evidence type="ECO:0000256" key="2">
    <source>
        <dbReference type="ARBA" id="ARBA00022670"/>
    </source>
</evidence>
<dbReference type="Proteomes" id="UP000260664">
    <property type="component" value="Unassembled WGS sequence"/>
</dbReference>
<dbReference type="GO" id="GO:0004252">
    <property type="term" value="F:serine-type endopeptidase activity"/>
    <property type="evidence" value="ECO:0007669"/>
    <property type="project" value="UniProtKB-UniRule"/>
</dbReference>
<dbReference type="InterPro" id="IPR034045">
    <property type="entry name" value="Pep_S8_CspA-like"/>
</dbReference>
<dbReference type="InterPro" id="IPR023828">
    <property type="entry name" value="Peptidase_S8_Ser-AS"/>
</dbReference>
<reference evidence="9 10" key="1">
    <citation type="submission" date="2018-08" db="EMBL/GenBank/DDBJ databases">
        <title>A genome reference for cultivated species of the human gut microbiota.</title>
        <authorList>
            <person name="Zou Y."/>
            <person name="Xue W."/>
            <person name="Luo G."/>
        </authorList>
    </citation>
    <scope>NUCLEOTIDE SEQUENCE [LARGE SCALE GENOMIC DNA]</scope>
    <source>
        <strain evidence="9 10">TM09-19AC</strain>
    </source>
</reference>
<dbReference type="Pfam" id="PF00082">
    <property type="entry name" value="Peptidase_S8"/>
    <property type="match status" value="2"/>
</dbReference>
<sequence length="595" mass="65385">MQSQKLENLLNQALNATESERERSQELNVGYNPVDQMWELIIKYSGNLETVRQISERVTELLNEYAIIHIRQSQIPNLVQIVEVEYVEKPKRLFFQVRNGKRVSCINEVQDARFSLTGQGVLVAVIDSGVDYTLPDFRNEDGTTRIRYLWDQSLKAVEGEHVPKEYGMGVEYTKEEIDAAFPDFYHVITPKNIVTQGAITIRTRDISGHGTAVAAIAAGNGRGSGSVYAGVAPQSEFIVVKLGNPMSGGFPRTTELMQGIDYVIRKAQELRMPVAVNISFGNTYGARDGTSLLERFIDDISNIWKSCICIGTGNEGATAGHTSGRVSENVRSNREQEIELAVQEKQPSLNVQIWKRYVDQIDISIVSPTGTRIGPVKEQLGTQRFTVDATEILLYYGEPSPFSTNQEIYLDFLPRGSYINSGVWKMVLTPKKIVDGHYEMWIPGEGTLNPGTGFLRPVSSTTLTNPATAMRAITVGAYDSLTFSYADFSGRGPLTGESASAVKPDLVAPGVNVSTISVGGGVAEFSGTSFATPFVTGSAALLMEWGIVRGNDSYLYGEKVKAYLRRGAEPMPGFEEYPNEAVGYGRLCLSESIPK</sequence>
<dbReference type="InterPro" id="IPR041365">
    <property type="entry name" value="CspB_prodomain"/>
</dbReference>
<keyword evidence="3 6" id="KW-0378">Hydrolase</keyword>
<evidence type="ECO:0000313" key="9">
    <source>
        <dbReference type="EMBL" id="RGI83856.1"/>
    </source>
</evidence>
<evidence type="ECO:0000256" key="1">
    <source>
        <dbReference type="ARBA" id="ARBA00011073"/>
    </source>
</evidence>
<keyword evidence="4 6" id="KW-0720">Serine protease</keyword>
<dbReference type="Pfam" id="PF18425">
    <property type="entry name" value="CspB_prodomain"/>
    <property type="match status" value="1"/>
</dbReference>
<feature type="active site" description="Charge relay system" evidence="5 6">
    <location>
        <position position="127"/>
    </location>
</feature>
<evidence type="ECO:0000256" key="3">
    <source>
        <dbReference type="ARBA" id="ARBA00022801"/>
    </source>
</evidence>
<evidence type="ECO:0000256" key="5">
    <source>
        <dbReference type="PIRSR" id="PIRSR615500-1"/>
    </source>
</evidence>
<dbReference type="CDD" id="cd07478">
    <property type="entry name" value="Peptidases_S8_CspA-like"/>
    <property type="match status" value="1"/>
</dbReference>
<comment type="similarity">
    <text evidence="1 6">Belongs to the peptidase S8 family.</text>
</comment>
<comment type="caution">
    <text evidence="9">The sequence shown here is derived from an EMBL/GenBank/DDBJ whole genome shotgun (WGS) entry which is preliminary data.</text>
</comment>
<feature type="active site" description="Charge relay system" evidence="5 6">
    <location>
        <position position="209"/>
    </location>
</feature>
<dbReference type="SUPFAM" id="SSF52743">
    <property type="entry name" value="Subtilisin-like"/>
    <property type="match status" value="1"/>
</dbReference>
<dbReference type="PROSITE" id="PS51892">
    <property type="entry name" value="SUBTILASE"/>
    <property type="match status" value="1"/>
</dbReference>
<dbReference type="EMBL" id="QSOI01000010">
    <property type="protein sequence ID" value="RGI83856.1"/>
    <property type="molecule type" value="Genomic_DNA"/>
</dbReference>
<keyword evidence="2 6" id="KW-0645">Protease</keyword>
<dbReference type="PANTHER" id="PTHR43806">
    <property type="entry name" value="PEPTIDASE S8"/>
    <property type="match status" value="1"/>
</dbReference>
<evidence type="ECO:0000256" key="4">
    <source>
        <dbReference type="ARBA" id="ARBA00022825"/>
    </source>
</evidence>
<dbReference type="InterPro" id="IPR036852">
    <property type="entry name" value="Peptidase_S8/S53_dom_sf"/>
</dbReference>
<dbReference type="PANTHER" id="PTHR43806:SF11">
    <property type="entry name" value="CEREVISIN-RELATED"/>
    <property type="match status" value="1"/>
</dbReference>
<protein>
    <submittedName>
        <fullName evidence="9">Peptidase S8</fullName>
    </submittedName>
</protein>
<feature type="domain" description="Peptidase S8/S53" evidence="7">
    <location>
        <begin position="459"/>
        <end position="585"/>
    </location>
</feature>
<dbReference type="Gene3D" id="3.40.50.200">
    <property type="entry name" value="Peptidase S8/S53 domain"/>
    <property type="match status" value="1"/>
</dbReference>
<gene>
    <name evidence="9" type="ORF">DXD84_09570</name>
</gene>
<dbReference type="InterPro" id="IPR000209">
    <property type="entry name" value="Peptidase_S8/S53_dom"/>
</dbReference>